<comment type="caution">
    <text evidence="2">The sequence shown here is derived from an EMBL/GenBank/DDBJ whole genome shotgun (WGS) entry which is preliminary data.</text>
</comment>
<dbReference type="AlphaFoldDB" id="A0A1R1I564"/>
<keyword evidence="1" id="KW-0472">Membrane</keyword>
<evidence type="ECO:0008006" key="4">
    <source>
        <dbReference type="Google" id="ProtNLM"/>
    </source>
</evidence>
<name>A0A1R1I564_9RHOO</name>
<proteinExistence type="predicted"/>
<dbReference type="STRING" id="418702.BJN45_10835"/>
<reference evidence="2 3" key="1">
    <citation type="submission" date="2016-10" db="EMBL/GenBank/DDBJ databases">
        <title>Alkaliphiles isolated from bioreactors.</title>
        <authorList>
            <person name="Salah Z."/>
            <person name="Rout S.P."/>
            <person name="Humphreys P.N."/>
        </authorList>
    </citation>
    <scope>NUCLEOTIDE SEQUENCE [LARGE SCALE GENOMIC DNA]</scope>
    <source>
        <strain evidence="2 3">ZS02</strain>
    </source>
</reference>
<dbReference type="Pfam" id="PF07963">
    <property type="entry name" value="N_methyl"/>
    <property type="match status" value="1"/>
</dbReference>
<evidence type="ECO:0000313" key="2">
    <source>
        <dbReference type="EMBL" id="OMG53898.1"/>
    </source>
</evidence>
<protein>
    <recommendedName>
        <fullName evidence="4">Pilus assembly protein PilW</fullName>
    </recommendedName>
</protein>
<gene>
    <name evidence="2" type="ORF">BJN45_10835</name>
</gene>
<dbReference type="Proteomes" id="UP000187526">
    <property type="component" value="Unassembled WGS sequence"/>
</dbReference>
<dbReference type="NCBIfam" id="TIGR02532">
    <property type="entry name" value="IV_pilin_GFxxxE"/>
    <property type="match status" value="1"/>
</dbReference>
<accession>A0A1R1I564</accession>
<feature type="transmembrane region" description="Helical" evidence="1">
    <location>
        <begin position="12"/>
        <end position="33"/>
    </location>
</feature>
<dbReference type="RefSeq" id="WP_076095063.1">
    <property type="nucleotide sequence ID" value="NZ_MTHD01000003.1"/>
</dbReference>
<dbReference type="EMBL" id="MTHD01000003">
    <property type="protein sequence ID" value="OMG53898.1"/>
    <property type="molecule type" value="Genomic_DNA"/>
</dbReference>
<organism evidence="2 3">
    <name type="scientific">Azonexus hydrophilus</name>
    <dbReference type="NCBI Taxonomy" id="418702"/>
    <lineage>
        <taxon>Bacteria</taxon>
        <taxon>Pseudomonadati</taxon>
        <taxon>Pseudomonadota</taxon>
        <taxon>Betaproteobacteria</taxon>
        <taxon>Rhodocyclales</taxon>
        <taxon>Azonexaceae</taxon>
        <taxon>Azonexus</taxon>
    </lineage>
</organism>
<dbReference type="OrthoDB" id="5496259at2"/>
<keyword evidence="1" id="KW-1133">Transmembrane helix</keyword>
<evidence type="ECO:0000313" key="3">
    <source>
        <dbReference type="Proteomes" id="UP000187526"/>
    </source>
</evidence>
<keyword evidence="3" id="KW-1185">Reference proteome</keyword>
<keyword evidence="1" id="KW-0812">Transmembrane</keyword>
<dbReference type="InterPro" id="IPR012902">
    <property type="entry name" value="N_methyl_site"/>
</dbReference>
<sequence length="281" mass="29008">MIMKINHPESQAGLGLVELMVAMAIGLILMLGATGTLLTNQRVFSATEGLSGIQDSSRIAIDLLARDLREAGGHPCLTTSLSDQTNANAKALAIKAQLAQAGSVALNPADNPGNRVAAQSALQMVTITDTQTITAQAGTVLTFANSLAAGDIIIACTGKAAYLLEVTAATPTTATVESVPAADLTGASIASGLDFRFWYIGTNADGRLDSLYRRIGAGNGVEMVDNIVGLATQDLGNGAVRIQLTLCSRNNDSEALAANNQLCAAGRIERTVATVIQRRTA</sequence>
<evidence type="ECO:0000256" key="1">
    <source>
        <dbReference type="SAM" id="Phobius"/>
    </source>
</evidence>